<dbReference type="PROSITE" id="PS00675">
    <property type="entry name" value="SIGMA54_INTERACT_1"/>
    <property type="match status" value="1"/>
</dbReference>
<dbReference type="InterPro" id="IPR025662">
    <property type="entry name" value="Sigma_54_int_dom_ATP-bd_1"/>
</dbReference>
<gene>
    <name evidence="8" type="ORF">LVJ94_33785</name>
</gene>
<dbReference type="Pfam" id="PF02954">
    <property type="entry name" value="HTH_8"/>
    <property type="match status" value="1"/>
</dbReference>
<keyword evidence="1" id="KW-0547">Nucleotide-binding</keyword>
<feature type="domain" description="FHA" evidence="6">
    <location>
        <begin position="73"/>
        <end position="122"/>
    </location>
</feature>
<dbReference type="PANTHER" id="PTHR32071">
    <property type="entry name" value="TRANSCRIPTIONAL REGULATORY PROTEIN"/>
    <property type="match status" value="1"/>
</dbReference>
<dbReference type="InterPro" id="IPR003593">
    <property type="entry name" value="AAA+_ATPase"/>
</dbReference>
<dbReference type="InterPro" id="IPR000253">
    <property type="entry name" value="FHA_dom"/>
</dbReference>
<dbReference type="SUPFAM" id="SSF49879">
    <property type="entry name" value="SMAD/FHA domain"/>
    <property type="match status" value="1"/>
</dbReference>
<dbReference type="SUPFAM" id="SSF46689">
    <property type="entry name" value="Homeodomain-like"/>
    <property type="match status" value="1"/>
</dbReference>
<dbReference type="PROSITE" id="PS00688">
    <property type="entry name" value="SIGMA54_INTERACT_3"/>
    <property type="match status" value="1"/>
</dbReference>
<dbReference type="Gene3D" id="1.10.8.60">
    <property type="match status" value="1"/>
</dbReference>
<dbReference type="SUPFAM" id="SSF52540">
    <property type="entry name" value="P-loop containing nucleoside triphosphate hydrolases"/>
    <property type="match status" value="1"/>
</dbReference>
<dbReference type="Pfam" id="PF00498">
    <property type="entry name" value="FHA"/>
    <property type="match status" value="1"/>
</dbReference>
<reference evidence="8" key="1">
    <citation type="submission" date="2021-12" db="EMBL/GenBank/DDBJ databases">
        <title>Discovery of the Pendulisporaceae a myxobacterial family with distinct sporulation behavior and unique specialized metabolism.</title>
        <authorList>
            <person name="Garcia R."/>
            <person name="Popoff A."/>
            <person name="Bader C.D."/>
            <person name="Loehr J."/>
            <person name="Walesch S."/>
            <person name="Walt C."/>
            <person name="Boldt J."/>
            <person name="Bunk B."/>
            <person name="Haeckl F.J.F.P.J."/>
            <person name="Gunesch A.P."/>
            <person name="Birkelbach J."/>
            <person name="Nuebel U."/>
            <person name="Pietschmann T."/>
            <person name="Bach T."/>
            <person name="Mueller R."/>
        </authorList>
    </citation>
    <scope>NUCLEOTIDE SEQUENCE</scope>
    <source>
        <strain evidence="8">MSr11367</strain>
    </source>
</reference>
<evidence type="ECO:0000256" key="3">
    <source>
        <dbReference type="ARBA" id="ARBA00023015"/>
    </source>
</evidence>
<sequence>MAVRGNIAAHGSAGVDAMVDEHSRGPADETETVPLFREDLIGLDSPQELSEPFLIRRSGNELSLFELRGRREWLIGRARDAQIVANDAEVSRHHAKLMFANGALTVEDLGSRNGTLVNGHALRSATVRIGPGDIVVIGECQLIVATQAGRVWGTRSSTSSSVNAGAEHQVDIVLADPEMARVYASVRKVARMATTVLILGETGSGKDVLAQQLHQWSPRAEKPLVRVNCAGIPETLLESELFGYERGAFTGADRRKAGYFEAAQGGTIFLDEIGELSSAAQVKLLNVLENRALTRLGGTSPIPIDVRVVCATHRDLQAFVGIERFRADLYYRISPFMVRVPPLRDRLAEVCLLAEIFVNKLATETGAPPPTIAPDAITMLMAYPWPGNVRELRNAVEHAFVMADGSTLRCEHFPSEIQTGAVLQPASSRAPTSRIRQRVNEVERKTIEEAIAAEGGNQTRAAARLGISRRTLVYKLAQYRRED</sequence>
<evidence type="ECO:0000256" key="2">
    <source>
        <dbReference type="ARBA" id="ARBA00022840"/>
    </source>
</evidence>
<dbReference type="Gene3D" id="1.10.10.60">
    <property type="entry name" value="Homeodomain-like"/>
    <property type="match status" value="1"/>
</dbReference>
<dbReference type="SMART" id="SM00382">
    <property type="entry name" value="AAA"/>
    <property type="match status" value="1"/>
</dbReference>
<keyword evidence="9" id="KW-1185">Reference proteome</keyword>
<dbReference type="CDD" id="cd00060">
    <property type="entry name" value="FHA"/>
    <property type="match status" value="1"/>
</dbReference>
<dbReference type="Gene3D" id="3.40.50.300">
    <property type="entry name" value="P-loop containing nucleotide triphosphate hydrolases"/>
    <property type="match status" value="1"/>
</dbReference>
<dbReference type="SMART" id="SM00240">
    <property type="entry name" value="FHA"/>
    <property type="match status" value="1"/>
</dbReference>
<dbReference type="PROSITE" id="PS00676">
    <property type="entry name" value="SIGMA54_INTERACT_2"/>
    <property type="match status" value="1"/>
</dbReference>
<dbReference type="InterPro" id="IPR025943">
    <property type="entry name" value="Sigma_54_int_dom_ATP-bd_2"/>
</dbReference>
<keyword evidence="3" id="KW-0805">Transcription regulation</keyword>
<protein>
    <submittedName>
        <fullName evidence="8">Sigma 54-interacting transcriptional regulator</fullName>
    </submittedName>
</protein>
<evidence type="ECO:0000256" key="4">
    <source>
        <dbReference type="ARBA" id="ARBA00023125"/>
    </source>
</evidence>
<dbReference type="EMBL" id="CP089983">
    <property type="protein sequence ID" value="WXB01877.1"/>
    <property type="molecule type" value="Genomic_DNA"/>
</dbReference>
<dbReference type="PANTHER" id="PTHR32071:SF113">
    <property type="entry name" value="ALGINATE BIOSYNTHESIS TRANSCRIPTIONAL REGULATORY PROTEIN ALGB"/>
    <property type="match status" value="1"/>
</dbReference>
<feature type="domain" description="Sigma-54 factor interaction" evidence="7">
    <location>
        <begin position="172"/>
        <end position="401"/>
    </location>
</feature>
<evidence type="ECO:0000256" key="5">
    <source>
        <dbReference type="ARBA" id="ARBA00023163"/>
    </source>
</evidence>
<accession>A0ABZ2KTN0</accession>
<dbReference type="PROSITE" id="PS50045">
    <property type="entry name" value="SIGMA54_INTERACT_4"/>
    <property type="match status" value="1"/>
</dbReference>
<name>A0ABZ2KTN0_9BACT</name>
<evidence type="ECO:0000259" key="7">
    <source>
        <dbReference type="PROSITE" id="PS50045"/>
    </source>
</evidence>
<evidence type="ECO:0000259" key="6">
    <source>
        <dbReference type="PROSITE" id="PS50006"/>
    </source>
</evidence>
<dbReference type="Pfam" id="PF00158">
    <property type="entry name" value="Sigma54_activat"/>
    <property type="match status" value="1"/>
</dbReference>
<dbReference type="CDD" id="cd00009">
    <property type="entry name" value="AAA"/>
    <property type="match status" value="1"/>
</dbReference>
<evidence type="ECO:0000256" key="1">
    <source>
        <dbReference type="ARBA" id="ARBA00022741"/>
    </source>
</evidence>
<dbReference type="PRINTS" id="PR01590">
    <property type="entry name" value="HTHFIS"/>
</dbReference>
<dbReference type="Proteomes" id="UP001374803">
    <property type="component" value="Chromosome"/>
</dbReference>
<keyword evidence="5" id="KW-0804">Transcription</keyword>
<dbReference type="Gene3D" id="2.60.200.20">
    <property type="match status" value="1"/>
</dbReference>
<dbReference type="InterPro" id="IPR027417">
    <property type="entry name" value="P-loop_NTPase"/>
</dbReference>
<proteinExistence type="predicted"/>
<dbReference type="RefSeq" id="WP_394831495.1">
    <property type="nucleotide sequence ID" value="NZ_CP089983.1"/>
</dbReference>
<dbReference type="InterPro" id="IPR002197">
    <property type="entry name" value="HTH_Fis"/>
</dbReference>
<dbReference type="InterPro" id="IPR008984">
    <property type="entry name" value="SMAD_FHA_dom_sf"/>
</dbReference>
<keyword evidence="2" id="KW-0067">ATP-binding</keyword>
<dbReference type="PROSITE" id="PS50006">
    <property type="entry name" value="FHA_DOMAIN"/>
    <property type="match status" value="1"/>
</dbReference>
<organism evidence="8 9">
    <name type="scientific">Pendulispora rubella</name>
    <dbReference type="NCBI Taxonomy" id="2741070"/>
    <lineage>
        <taxon>Bacteria</taxon>
        <taxon>Pseudomonadati</taxon>
        <taxon>Myxococcota</taxon>
        <taxon>Myxococcia</taxon>
        <taxon>Myxococcales</taxon>
        <taxon>Sorangiineae</taxon>
        <taxon>Pendulisporaceae</taxon>
        <taxon>Pendulispora</taxon>
    </lineage>
</organism>
<dbReference type="Pfam" id="PF25601">
    <property type="entry name" value="AAA_lid_14"/>
    <property type="match status" value="1"/>
</dbReference>
<evidence type="ECO:0000313" key="9">
    <source>
        <dbReference type="Proteomes" id="UP001374803"/>
    </source>
</evidence>
<keyword evidence="4" id="KW-0238">DNA-binding</keyword>
<dbReference type="InterPro" id="IPR002078">
    <property type="entry name" value="Sigma_54_int"/>
</dbReference>
<dbReference type="InterPro" id="IPR025944">
    <property type="entry name" value="Sigma_54_int_dom_CS"/>
</dbReference>
<dbReference type="InterPro" id="IPR058031">
    <property type="entry name" value="AAA_lid_NorR"/>
</dbReference>
<dbReference type="InterPro" id="IPR009057">
    <property type="entry name" value="Homeodomain-like_sf"/>
</dbReference>
<evidence type="ECO:0000313" key="8">
    <source>
        <dbReference type="EMBL" id="WXB01877.1"/>
    </source>
</evidence>